<keyword evidence="1" id="KW-0433">Leucine-rich repeat</keyword>
<keyword evidence="4" id="KW-0812">Transmembrane</keyword>
<dbReference type="SMART" id="SM00369">
    <property type="entry name" value="LRR_TYP"/>
    <property type="match status" value="20"/>
</dbReference>
<accession>A0AAV1KP79</accession>
<sequence>MLLNISHNNLIVAKLSNNIEFQYLKSVDFSYNMIKLIEVNQAEYAYVELIDVDLSHNLIEEIPESIFSSFSQMQYLNLKNNRLHTLNILCFEGINNLQRLQLGHNEIVDINSSFLRFKDLQELSLEHNRIERILSRDFQNLFNLNKLYLSNNNISYIEKSSFDKMTFLNTLDLSDNFLFAIDKEVFSNTRYLQYVDLSRNKLKHISKELFRGKNISFFSIQNNIIEGELVTGMFIGLSDISELDISNQYLTSIADYAFMGLDNLEILLLNDNKIKSLSNKSFRNLQNVKEINLSNNKLIKINFEKIDLLNLGYLSLRNNLINDIKQEDFNKLTHLQVLDLSNNNISKIERSLFKELQQLETFKIFNNPPLTFLDSNTFDGLVLLPRLDISFCNLTLVKNNTFQNMRDLKYLNISHCSITELEFDSFLHTGRIEIIDLSYNKLSNFAVNATDLQTLRILSLNNNLLTQISSNLLKNFPNLFKVTFSHNRLHDIHNNAFLGHKSLHHIDLSFNPILLLKLIFFSTLNNLRSLNLSGIVSNINFNDMNNTMLTELQLSYAGIQNITILHLNSLESLEKLVINNNAILEIDKDAFFNVSHLQYLDLSYNMIKYVQPGAFKTNYGLKFLNVSHNFLANINYGISHGLINLYILDLSFNQIESLEYDKIMGAENLNTLIIDNNKISNINTKFPYTPLSKLSIGDNPISCRKILELIQDSDIEITAIRRDVHSENINGITCNNQYTSIRDTLSTQEETNSVQILNELKTILVNSSASKTYEPLKFDGKNYFANITERIQMYNNDVMKQLSRLNDAALSIDRDNNRTNSLLERLLKMIVAMHTTIKPSLSPLVKDNATFDNIISHIHQIKQELQNDLDVQKESIMSEMDNKISLVLARKEPIKEKLSNTEGSLATQNKFKFIEICVSLTLIIIIALLLFTAYKRFNHSCTWWRSTSFSRQHIAESLESSNL</sequence>
<reference evidence="5 6" key="1">
    <citation type="submission" date="2023-11" db="EMBL/GenBank/DDBJ databases">
        <authorList>
            <person name="Hedman E."/>
            <person name="Englund M."/>
            <person name="Stromberg M."/>
            <person name="Nyberg Akerstrom W."/>
            <person name="Nylinder S."/>
            <person name="Jareborg N."/>
            <person name="Kallberg Y."/>
            <person name="Kronander E."/>
        </authorList>
    </citation>
    <scope>NUCLEOTIDE SEQUENCE [LARGE SCALE GENOMIC DNA]</scope>
</reference>
<dbReference type="InterPro" id="IPR003591">
    <property type="entry name" value="Leu-rich_rpt_typical-subtyp"/>
</dbReference>
<name>A0AAV1KP79_9NEOP</name>
<organism evidence="5 6">
    <name type="scientific">Parnassius mnemosyne</name>
    <name type="common">clouded apollo</name>
    <dbReference type="NCBI Taxonomy" id="213953"/>
    <lineage>
        <taxon>Eukaryota</taxon>
        <taxon>Metazoa</taxon>
        <taxon>Ecdysozoa</taxon>
        <taxon>Arthropoda</taxon>
        <taxon>Hexapoda</taxon>
        <taxon>Insecta</taxon>
        <taxon>Pterygota</taxon>
        <taxon>Neoptera</taxon>
        <taxon>Endopterygota</taxon>
        <taxon>Lepidoptera</taxon>
        <taxon>Glossata</taxon>
        <taxon>Ditrysia</taxon>
        <taxon>Papilionoidea</taxon>
        <taxon>Papilionidae</taxon>
        <taxon>Parnassiinae</taxon>
        <taxon>Parnassini</taxon>
        <taxon>Parnassius</taxon>
        <taxon>Driopa</taxon>
    </lineage>
</organism>
<evidence type="ECO:0000256" key="1">
    <source>
        <dbReference type="ARBA" id="ARBA00022614"/>
    </source>
</evidence>
<evidence type="ECO:0000256" key="4">
    <source>
        <dbReference type="SAM" id="Phobius"/>
    </source>
</evidence>
<dbReference type="InterPro" id="IPR032675">
    <property type="entry name" value="LRR_dom_sf"/>
</dbReference>
<keyword evidence="2" id="KW-0732">Signal</keyword>
<comment type="caution">
    <text evidence="5">The sequence shown here is derived from an EMBL/GenBank/DDBJ whole genome shotgun (WGS) entry which is preliminary data.</text>
</comment>
<dbReference type="FunFam" id="3.80.10.10:FF:001164">
    <property type="entry name" value="GH01279p"/>
    <property type="match status" value="1"/>
</dbReference>
<dbReference type="InterPro" id="IPR001611">
    <property type="entry name" value="Leu-rich_rpt"/>
</dbReference>
<feature type="transmembrane region" description="Helical" evidence="4">
    <location>
        <begin position="913"/>
        <end position="934"/>
    </location>
</feature>
<dbReference type="AlphaFoldDB" id="A0AAV1KP79"/>
<keyword evidence="4" id="KW-0472">Membrane</keyword>
<keyword evidence="3" id="KW-0677">Repeat</keyword>
<dbReference type="GO" id="GO:0005615">
    <property type="term" value="C:extracellular space"/>
    <property type="evidence" value="ECO:0007669"/>
    <property type="project" value="TreeGrafter"/>
</dbReference>
<dbReference type="EMBL" id="CAVLGL010000068">
    <property type="protein sequence ID" value="CAK1584858.1"/>
    <property type="molecule type" value="Genomic_DNA"/>
</dbReference>
<evidence type="ECO:0000256" key="3">
    <source>
        <dbReference type="ARBA" id="ARBA00022737"/>
    </source>
</evidence>
<keyword evidence="4" id="KW-1133">Transmembrane helix</keyword>
<dbReference type="Proteomes" id="UP001314205">
    <property type="component" value="Unassembled WGS sequence"/>
</dbReference>
<dbReference type="SMART" id="SM00365">
    <property type="entry name" value="LRR_SD22"/>
    <property type="match status" value="10"/>
</dbReference>
<dbReference type="SUPFAM" id="SSF52058">
    <property type="entry name" value="L domain-like"/>
    <property type="match status" value="3"/>
</dbReference>
<dbReference type="Gene3D" id="3.80.10.10">
    <property type="entry name" value="Ribonuclease Inhibitor"/>
    <property type="match status" value="6"/>
</dbReference>
<dbReference type="PANTHER" id="PTHR24373">
    <property type="entry name" value="SLIT RELATED LEUCINE-RICH REPEAT NEURONAL PROTEIN"/>
    <property type="match status" value="1"/>
</dbReference>
<evidence type="ECO:0000313" key="6">
    <source>
        <dbReference type="Proteomes" id="UP001314205"/>
    </source>
</evidence>
<protein>
    <submittedName>
        <fullName evidence="5">Uncharacterized protein</fullName>
    </submittedName>
</protein>
<dbReference type="GO" id="GO:0031012">
    <property type="term" value="C:extracellular matrix"/>
    <property type="evidence" value="ECO:0007669"/>
    <property type="project" value="TreeGrafter"/>
</dbReference>
<keyword evidence="6" id="KW-1185">Reference proteome</keyword>
<dbReference type="PANTHER" id="PTHR24373:SF275">
    <property type="entry name" value="TIR DOMAIN-CONTAINING PROTEIN"/>
    <property type="match status" value="1"/>
</dbReference>
<evidence type="ECO:0000313" key="5">
    <source>
        <dbReference type="EMBL" id="CAK1584858.1"/>
    </source>
</evidence>
<dbReference type="PROSITE" id="PS51450">
    <property type="entry name" value="LRR"/>
    <property type="match status" value="10"/>
</dbReference>
<dbReference type="Pfam" id="PF13855">
    <property type="entry name" value="LRR_8"/>
    <property type="match status" value="7"/>
</dbReference>
<dbReference type="InterPro" id="IPR050328">
    <property type="entry name" value="Dev_Immune_Receptor"/>
</dbReference>
<gene>
    <name evidence="5" type="ORF">PARMNEM_LOCUS6029</name>
</gene>
<proteinExistence type="predicted"/>
<evidence type="ECO:0000256" key="2">
    <source>
        <dbReference type="ARBA" id="ARBA00022729"/>
    </source>
</evidence>